<sequence>MRINNRNSLGSGRKGVLNMDFHEFQNRGQESNSLEMASEFGLTLREVRDLKRQLERS</sequence>
<evidence type="ECO:0000313" key="2">
    <source>
        <dbReference type="Proteomes" id="UP000830639"/>
    </source>
</evidence>
<dbReference type="RefSeq" id="WP_088013656.1">
    <property type="nucleotide sequence ID" value="NZ_CP096034.1"/>
</dbReference>
<reference evidence="1 2" key="1">
    <citation type="submission" date="2022-04" db="EMBL/GenBank/DDBJ databases">
        <title>Mechanism of arsenic methylation and mitigation arsenic toxicity by Bacillus sp. LH14 from an Arsenic-Contaminated Paddy Soil.</title>
        <authorList>
            <person name="Wang D."/>
        </authorList>
    </citation>
    <scope>NUCLEOTIDE SEQUENCE [LARGE SCALE GENOMIC DNA]</scope>
    <source>
        <strain evidence="1 2">LH14</strain>
    </source>
</reference>
<organism evidence="1 2">
    <name type="scientific">Gottfriedia acidiceleris</name>
    <dbReference type="NCBI Taxonomy" id="371036"/>
    <lineage>
        <taxon>Bacteria</taxon>
        <taxon>Bacillati</taxon>
        <taxon>Bacillota</taxon>
        <taxon>Bacilli</taxon>
        <taxon>Bacillales</taxon>
        <taxon>Bacillaceae</taxon>
        <taxon>Gottfriedia</taxon>
    </lineage>
</organism>
<protein>
    <recommendedName>
        <fullName evidence="3">RNA polymerase subunit sigma-70</fullName>
    </recommendedName>
</protein>
<accession>A0ABY4JN90</accession>
<evidence type="ECO:0000313" key="1">
    <source>
        <dbReference type="EMBL" id="UPM55301.1"/>
    </source>
</evidence>
<dbReference type="EMBL" id="CP096034">
    <property type="protein sequence ID" value="UPM55301.1"/>
    <property type="molecule type" value="Genomic_DNA"/>
</dbReference>
<name>A0ABY4JN90_9BACI</name>
<dbReference type="GeneID" id="52011927"/>
<dbReference type="Proteomes" id="UP000830639">
    <property type="component" value="Chromosome"/>
</dbReference>
<keyword evidence="2" id="KW-1185">Reference proteome</keyword>
<proteinExistence type="predicted"/>
<evidence type="ECO:0008006" key="3">
    <source>
        <dbReference type="Google" id="ProtNLM"/>
    </source>
</evidence>
<gene>
    <name evidence="1" type="ORF">MY490_05525</name>
</gene>